<organism evidence="2">
    <name type="scientific">Amphimedon queenslandica</name>
    <name type="common">Sponge</name>
    <dbReference type="NCBI Taxonomy" id="400682"/>
    <lineage>
        <taxon>Eukaryota</taxon>
        <taxon>Metazoa</taxon>
        <taxon>Porifera</taxon>
        <taxon>Demospongiae</taxon>
        <taxon>Heteroscleromorpha</taxon>
        <taxon>Haplosclerida</taxon>
        <taxon>Niphatidae</taxon>
        <taxon>Amphimedon</taxon>
    </lineage>
</organism>
<evidence type="ECO:0000256" key="1">
    <source>
        <dbReference type="SAM" id="MobiDB-lite"/>
    </source>
</evidence>
<evidence type="ECO:0000313" key="2">
    <source>
        <dbReference type="EnsemblMetazoa" id="Aqu2.1.41798_001"/>
    </source>
</evidence>
<dbReference type="AlphaFoldDB" id="A0A1X7VQU3"/>
<name>A0A1X7VQU3_AMPQE</name>
<sequence length="111" mass="12471">MDERTQWRRRSLETGTYAGTEGAAEGSVFPIHDAQQLPVLPHFKGATEDAEEDSSEEWVDRLEEMGVCCRCDDHKKLTQVPLDSSTSTSLTVSLRRGAMMLLNQLLLNLFD</sequence>
<dbReference type="InParanoid" id="A0A1X7VQU3"/>
<accession>A0A1X7VQU3</accession>
<feature type="compositionally biased region" description="Basic and acidic residues" evidence="1">
    <location>
        <begin position="1"/>
        <end position="12"/>
    </location>
</feature>
<dbReference type="EnsemblMetazoa" id="Aqu2.1.41798_001">
    <property type="protein sequence ID" value="Aqu2.1.41798_001"/>
    <property type="gene ID" value="Aqu2.1.41798"/>
</dbReference>
<feature type="region of interest" description="Disordered" evidence="1">
    <location>
        <begin position="1"/>
        <end position="21"/>
    </location>
</feature>
<protein>
    <submittedName>
        <fullName evidence="2">Uncharacterized protein</fullName>
    </submittedName>
</protein>
<reference evidence="2" key="1">
    <citation type="submission" date="2017-05" db="UniProtKB">
        <authorList>
            <consortium name="EnsemblMetazoa"/>
        </authorList>
    </citation>
    <scope>IDENTIFICATION</scope>
</reference>
<proteinExistence type="predicted"/>